<organism evidence="1 2">
    <name type="scientific">Trifolium medium</name>
    <dbReference type="NCBI Taxonomy" id="97028"/>
    <lineage>
        <taxon>Eukaryota</taxon>
        <taxon>Viridiplantae</taxon>
        <taxon>Streptophyta</taxon>
        <taxon>Embryophyta</taxon>
        <taxon>Tracheophyta</taxon>
        <taxon>Spermatophyta</taxon>
        <taxon>Magnoliopsida</taxon>
        <taxon>eudicotyledons</taxon>
        <taxon>Gunneridae</taxon>
        <taxon>Pentapetalae</taxon>
        <taxon>rosids</taxon>
        <taxon>fabids</taxon>
        <taxon>Fabales</taxon>
        <taxon>Fabaceae</taxon>
        <taxon>Papilionoideae</taxon>
        <taxon>50 kb inversion clade</taxon>
        <taxon>NPAAA clade</taxon>
        <taxon>Hologalegina</taxon>
        <taxon>IRL clade</taxon>
        <taxon>Trifolieae</taxon>
        <taxon>Trifolium</taxon>
    </lineage>
</organism>
<protein>
    <submittedName>
        <fullName evidence="1">Uncharacterized protein</fullName>
    </submittedName>
</protein>
<name>A0A392RK80_9FABA</name>
<accession>A0A392RK80</accession>
<dbReference type="AlphaFoldDB" id="A0A392RK80"/>
<feature type="non-terminal residue" evidence="1">
    <location>
        <position position="1"/>
    </location>
</feature>
<proteinExistence type="predicted"/>
<evidence type="ECO:0000313" key="2">
    <source>
        <dbReference type="Proteomes" id="UP000265520"/>
    </source>
</evidence>
<keyword evidence="2" id="KW-1185">Reference proteome</keyword>
<evidence type="ECO:0000313" key="1">
    <source>
        <dbReference type="EMBL" id="MCI36582.1"/>
    </source>
</evidence>
<reference evidence="1 2" key="1">
    <citation type="journal article" date="2018" name="Front. Plant Sci.">
        <title>Red Clover (Trifolium pratense) and Zigzag Clover (T. medium) - A Picture of Genomic Similarities and Differences.</title>
        <authorList>
            <person name="Dluhosova J."/>
            <person name="Istvanek J."/>
            <person name="Nedelnik J."/>
            <person name="Repkova J."/>
        </authorList>
    </citation>
    <scope>NUCLEOTIDE SEQUENCE [LARGE SCALE GENOMIC DNA]</scope>
    <source>
        <strain evidence="2">cv. 10/8</strain>
        <tissue evidence="1">Leaf</tissue>
    </source>
</reference>
<sequence>WWPAGGRHGGETAEARRPVGFAAAGTWTWLKLVVDYEHLCMFLRN</sequence>
<dbReference type="EMBL" id="LXQA010235216">
    <property type="protein sequence ID" value="MCI36582.1"/>
    <property type="molecule type" value="Genomic_DNA"/>
</dbReference>
<comment type="caution">
    <text evidence="1">The sequence shown here is derived from an EMBL/GenBank/DDBJ whole genome shotgun (WGS) entry which is preliminary data.</text>
</comment>
<dbReference type="Proteomes" id="UP000265520">
    <property type="component" value="Unassembled WGS sequence"/>
</dbReference>